<evidence type="ECO:0000256" key="8">
    <source>
        <dbReference type="ARBA" id="ARBA00022989"/>
    </source>
</evidence>
<feature type="transmembrane region" description="Helical" evidence="11">
    <location>
        <begin position="271"/>
        <end position="289"/>
    </location>
</feature>
<dbReference type="Proteomes" id="UP000199360">
    <property type="component" value="Unassembled WGS sequence"/>
</dbReference>
<name>A0A1C5K8H2_9ACTN</name>
<keyword evidence="6 11" id="KW-0812">Transmembrane</keyword>
<keyword evidence="5 12" id="KW-0808">Transferase</keyword>
<evidence type="ECO:0000256" key="7">
    <source>
        <dbReference type="ARBA" id="ARBA00022824"/>
    </source>
</evidence>
<dbReference type="GO" id="GO:0004376">
    <property type="term" value="F:GPI mannosyltransferase activity"/>
    <property type="evidence" value="ECO:0007669"/>
    <property type="project" value="InterPro"/>
</dbReference>
<evidence type="ECO:0000313" key="13">
    <source>
        <dbReference type="Proteomes" id="UP000199360"/>
    </source>
</evidence>
<feature type="transmembrane region" description="Helical" evidence="11">
    <location>
        <begin position="188"/>
        <end position="209"/>
    </location>
</feature>
<evidence type="ECO:0000256" key="6">
    <source>
        <dbReference type="ARBA" id="ARBA00022692"/>
    </source>
</evidence>
<evidence type="ECO:0000313" key="12">
    <source>
        <dbReference type="EMBL" id="SCG78746.1"/>
    </source>
</evidence>
<evidence type="ECO:0000256" key="1">
    <source>
        <dbReference type="ARBA" id="ARBA00004477"/>
    </source>
</evidence>
<keyword evidence="8 11" id="KW-1133">Transmembrane helix</keyword>
<feature type="transmembrane region" description="Helical" evidence="11">
    <location>
        <begin position="154"/>
        <end position="176"/>
    </location>
</feature>
<feature type="region of interest" description="Disordered" evidence="10">
    <location>
        <begin position="37"/>
        <end position="63"/>
    </location>
</feature>
<proteinExistence type="predicted"/>
<feature type="transmembrane region" description="Helical" evidence="11">
    <location>
        <begin position="405"/>
        <end position="427"/>
    </location>
</feature>
<dbReference type="STRING" id="745366.GA0070213_12263"/>
<evidence type="ECO:0000256" key="11">
    <source>
        <dbReference type="SAM" id="Phobius"/>
    </source>
</evidence>
<dbReference type="InterPro" id="IPR007315">
    <property type="entry name" value="PIG-V/Gpi18"/>
</dbReference>
<evidence type="ECO:0000256" key="2">
    <source>
        <dbReference type="ARBA" id="ARBA00004687"/>
    </source>
</evidence>
<dbReference type="PANTHER" id="PTHR12468">
    <property type="entry name" value="GPI MANNOSYLTRANSFERASE 2"/>
    <property type="match status" value="1"/>
</dbReference>
<reference evidence="13" key="1">
    <citation type="submission" date="2016-06" db="EMBL/GenBank/DDBJ databases">
        <authorList>
            <person name="Varghese N."/>
            <person name="Submissions Spin"/>
        </authorList>
    </citation>
    <scope>NUCLEOTIDE SEQUENCE [LARGE SCALE GENOMIC DNA]</scope>
    <source>
        <strain evidence="13">DSM 45647</strain>
    </source>
</reference>
<dbReference type="GO" id="GO:0000009">
    <property type="term" value="F:alpha-1,6-mannosyltransferase activity"/>
    <property type="evidence" value="ECO:0007669"/>
    <property type="project" value="InterPro"/>
</dbReference>
<dbReference type="GO" id="GO:0016020">
    <property type="term" value="C:membrane"/>
    <property type="evidence" value="ECO:0007669"/>
    <property type="project" value="GOC"/>
</dbReference>
<keyword evidence="9 11" id="KW-0472">Membrane</keyword>
<keyword evidence="4 12" id="KW-0328">Glycosyltransferase</keyword>
<dbReference type="GO" id="GO:0006506">
    <property type="term" value="P:GPI anchor biosynthetic process"/>
    <property type="evidence" value="ECO:0007669"/>
    <property type="project" value="UniProtKB-UniPathway"/>
</dbReference>
<evidence type="ECO:0000256" key="3">
    <source>
        <dbReference type="ARBA" id="ARBA00022502"/>
    </source>
</evidence>
<keyword evidence="3" id="KW-0337">GPI-anchor biosynthesis</keyword>
<organism evidence="12 13">
    <name type="scientific">Micromonospora humi</name>
    <dbReference type="NCBI Taxonomy" id="745366"/>
    <lineage>
        <taxon>Bacteria</taxon>
        <taxon>Bacillati</taxon>
        <taxon>Actinomycetota</taxon>
        <taxon>Actinomycetes</taxon>
        <taxon>Micromonosporales</taxon>
        <taxon>Micromonosporaceae</taxon>
        <taxon>Micromonospora</taxon>
    </lineage>
</organism>
<dbReference type="EMBL" id="FMDM01000022">
    <property type="protein sequence ID" value="SCG78746.1"/>
    <property type="molecule type" value="Genomic_DNA"/>
</dbReference>
<feature type="transmembrane region" description="Helical" evidence="11">
    <location>
        <begin position="358"/>
        <end position="376"/>
    </location>
</feature>
<feature type="transmembrane region" description="Helical" evidence="11">
    <location>
        <begin position="73"/>
        <end position="96"/>
    </location>
</feature>
<dbReference type="PANTHER" id="PTHR12468:SF2">
    <property type="entry name" value="GPI MANNOSYLTRANSFERASE 2"/>
    <property type="match status" value="1"/>
</dbReference>
<feature type="transmembrane region" description="Helical" evidence="11">
    <location>
        <begin position="330"/>
        <end position="351"/>
    </location>
</feature>
<accession>A0A1C5K8H2</accession>
<comment type="subcellular location">
    <subcellularLocation>
        <location evidence="1">Endoplasmic reticulum membrane</location>
        <topology evidence="1">Multi-pass membrane protein</topology>
    </subcellularLocation>
</comment>
<evidence type="ECO:0000256" key="9">
    <source>
        <dbReference type="ARBA" id="ARBA00023136"/>
    </source>
</evidence>
<evidence type="ECO:0000256" key="4">
    <source>
        <dbReference type="ARBA" id="ARBA00022676"/>
    </source>
</evidence>
<evidence type="ECO:0000256" key="5">
    <source>
        <dbReference type="ARBA" id="ARBA00022679"/>
    </source>
</evidence>
<keyword evidence="13" id="KW-1185">Reference proteome</keyword>
<dbReference type="AlphaFoldDB" id="A0A1C5K8H2"/>
<feature type="transmembrane region" description="Helical" evidence="11">
    <location>
        <begin position="229"/>
        <end position="259"/>
    </location>
</feature>
<sequence>MAGRRGRVDAGPTGLLASVTRGWNTCEGRTLVTESAIGRDGATDGAGSEGHDARATGSPGGGTRARRLRRALLAAWPALVGYAAVRAVGLVTLAIWGHARDASFPKQIGNRADASWYLAIAEHGYDRAETLQSNLAFFPFYPLLIRFAEPLSPFQFRGTAIALAWLASLAAAWGLFAVGNHLHDRRTGVLLAVVWGLLPHAIVESMAYTEALFTALAAWSLYAVLTGRWLTAGVLCLIAGATRPTATALIPVVMLAGLIALVRRQGTWRPAVALLLAPLGWLGYVGWVGRRTGRVDGWFQIQTEGWHSTFDGGAGTLTFVGTTLDQPAKLQFYLIVAVLATSLVLLALSVVDRQPWPLLAYSALLLATTIGASGYFNSKARFLVPAFALLLPVARGLATARTARAVIILVGMTTASAYLGGYLLLVWPSSP</sequence>
<dbReference type="UniPathway" id="UPA00196"/>
<gene>
    <name evidence="12" type="ORF">GA0070213_12263</name>
</gene>
<keyword evidence="7" id="KW-0256">Endoplasmic reticulum</keyword>
<protein>
    <submittedName>
        <fullName evidence="12">Mannosyltransferase (PIG-V)</fullName>
    </submittedName>
</protein>
<comment type="pathway">
    <text evidence="2">Glycolipid biosynthesis; glycosylphosphatidylinositol-anchor biosynthesis.</text>
</comment>
<evidence type="ECO:0000256" key="10">
    <source>
        <dbReference type="SAM" id="MobiDB-lite"/>
    </source>
</evidence>